<evidence type="ECO:0000256" key="4">
    <source>
        <dbReference type="ARBA" id="ARBA00023157"/>
    </source>
</evidence>
<proteinExistence type="predicted"/>
<keyword evidence="8" id="KW-1185">Reference proteome</keyword>
<feature type="chain" id="PRO_5040490775" description="AA1-like domain-containing protein" evidence="5">
    <location>
        <begin position="18"/>
        <end position="169"/>
    </location>
</feature>
<evidence type="ECO:0000256" key="3">
    <source>
        <dbReference type="ARBA" id="ARBA00022729"/>
    </source>
</evidence>
<evidence type="ECO:0000313" key="7">
    <source>
        <dbReference type="EMBL" id="KAF7551884.1"/>
    </source>
</evidence>
<gene>
    <name evidence="7" type="ORF">G7Z17_g4732</name>
</gene>
<dbReference type="AlphaFoldDB" id="A0A9P5LIM8"/>
<organism evidence="7 8">
    <name type="scientific">Cylindrodendrum hubeiense</name>
    <dbReference type="NCBI Taxonomy" id="595255"/>
    <lineage>
        <taxon>Eukaryota</taxon>
        <taxon>Fungi</taxon>
        <taxon>Dikarya</taxon>
        <taxon>Ascomycota</taxon>
        <taxon>Pezizomycotina</taxon>
        <taxon>Sordariomycetes</taxon>
        <taxon>Hypocreomycetidae</taxon>
        <taxon>Hypocreales</taxon>
        <taxon>Nectriaceae</taxon>
        <taxon>Cylindrodendrum</taxon>
    </lineage>
</organism>
<evidence type="ECO:0000259" key="6">
    <source>
        <dbReference type="Pfam" id="PF16541"/>
    </source>
</evidence>
<dbReference type="OrthoDB" id="3539798at2759"/>
<accession>A0A9P5LIM8</accession>
<dbReference type="InterPro" id="IPR032382">
    <property type="entry name" value="AltA1"/>
</dbReference>
<dbReference type="EMBL" id="JAANBB010000070">
    <property type="protein sequence ID" value="KAF7551884.1"/>
    <property type="molecule type" value="Genomic_DNA"/>
</dbReference>
<keyword evidence="4" id="KW-1015">Disulfide bond</keyword>
<keyword evidence="2" id="KW-0964">Secreted</keyword>
<dbReference type="Proteomes" id="UP000722485">
    <property type="component" value="Unassembled WGS sequence"/>
</dbReference>
<evidence type="ECO:0000256" key="1">
    <source>
        <dbReference type="ARBA" id="ARBA00004613"/>
    </source>
</evidence>
<name>A0A9P5LIM8_9HYPO</name>
<protein>
    <recommendedName>
        <fullName evidence="6">AA1-like domain-containing protein</fullName>
    </recommendedName>
</protein>
<dbReference type="GO" id="GO:0005576">
    <property type="term" value="C:extracellular region"/>
    <property type="evidence" value="ECO:0007669"/>
    <property type="project" value="UniProtKB-SubCell"/>
</dbReference>
<feature type="domain" description="AA1-like" evidence="6">
    <location>
        <begin position="47"/>
        <end position="147"/>
    </location>
</feature>
<comment type="subcellular location">
    <subcellularLocation>
        <location evidence="1">Secreted</location>
    </subcellularLocation>
</comment>
<evidence type="ECO:0000256" key="5">
    <source>
        <dbReference type="SAM" id="SignalP"/>
    </source>
</evidence>
<evidence type="ECO:0000313" key="8">
    <source>
        <dbReference type="Proteomes" id="UP000722485"/>
    </source>
</evidence>
<sequence>MQFSFVALLLAASSAIAAPTFSLVSRSDSCMAKGAKVSSWSIHDFNLDYSTTRAGGKSDKGTVSFTVANKALSYKAKCKATSTGKNFFVGGVTYQCTGEKSGDSTSFRFDHTNGGRLVISQSWSCASEGGRYEASGRTVINADCEGTNGQVSCSKKTFSVPVIQMSAVL</sequence>
<feature type="signal peptide" evidence="5">
    <location>
        <begin position="1"/>
        <end position="17"/>
    </location>
</feature>
<keyword evidence="3 5" id="KW-0732">Signal</keyword>
<dbReference type="Pfam" id="PF16541">
    <property type="entry name" value="AltA1"/>
    <property type="match status" value="1"/>
</dbReference>
<evidence type="ECO:0000256" key="2">
    <source>
        <dbReference type="ARBA" id="ARBA00022525"/>
    </source>
</evidence>
<comment type="caution">
    <text evidence="7">The sequence shown here is derived from an EMBL/GenBank/DDBJ whole genome shotgun (WGS) entry which is preliminary data.</text>
</comment>
<reference evidence="7" key="1">
    <citation type="submission" date="2020-03" db="EMBL/GenBank/DDBJ databases">
        <title>Draft Genome Sequence of Cylindrodendrum hubeiense.</title>
        <authorList>
            <person name="Buettner E."/>
            <person name="Kellner H."/>
        </authorList>
    </citation>
    <scope>NUCLEOTIDE SEQUENCE</scope>
    <source>
        <strain evidence="7">IHI 201604</strain>
    </source>
</reference>